<evidence type="ECO:0000313" key="1">
    <source>
        <dbReference type="EMBL" id="CAL1273520.1"/>
    </source>
</evidence>
<sequence length="32" mass="3911">QIYFTSAASSETAFQKKFWNLFLILRWRMNIV</sequence>
<protein>
    <submittedName>
        <fullName evidence="1">Uncharacterized protein</fullName>
    </submittedName>
</protein>
<keyword evidence="2" id="KW-1185">Reference proteome</keyword>
<reference evidence="1 2" key="1">
    <citation type="submission" date="2024-04" db="EMBL/GenBank/DDBJ databases">
        <authorList>
            <person name="Rising A."/>
            <person name="Reimegard J."/>
            <person name="Sonavane S."/>
            <person name="Akerstrom W."/>
            <person name="Nylinder S."/>
            <person name="Hedman E."/>
            <person name="Kallberg Y."/>
        </authorList>
    </citation>
    <scope>NUCLEOTIDE SEQUENCE [LARGE SCALE GENOMIC DNA]</scope>
</reference>
<feature type="non-terminal residue" evidence="1">
    <location>
        <position position="1"/>
    </location>
</feature>
<organism evidence="1 2">
    <name type="scientific">Larinioides sclopetarius</name>
    <dbReference type="NCBI Taxonomy" id="280406"/>
    <lineage>
        <taxon>Eukaryota</taxon>
        <taxon>Metazoa</taxon>
        <taxon>Ecdysozoa</taxon>
        <taxon>Arthropoda</taxon>
        <taxon>Chelicerata</taxon>
        <taxon>Arachnida</taxon>
        <taxon>Araneae</taxon>
        <taxon>Araneomorphae</taxon>
        <taxon>Entelegynae</taxon>
        <taxon>Araneoidea</taxon>
        <taxon>Araneidae</taxon>
        <taxon>Larinioides</taxon>
    </lineage>
</organism>
<dbReference type="AlphaFoldDB" id="A0AAV1ZSV7"/>
<dbReference type="EMBL" id="CAXIEN010000067">
    <property type="protein sequence ID" value="CAL1273520.1"/>
    <property type="molecule type" value="Genomic_DNA"/>
</dbReference>
<evidence type="ECO:0000313" key="2">
    <source>
        <dbReference type="Proteomes" id="UP001497382"/>
    </source>
</evidence>
<dbReference type="Proteomes" id="UP001497382">
    <property type="component" value="Unassembled WGS sequence"/>
</dbReference>
<accession>A0AAV1ZSV7</accession>
<proteinExistence type="predicted"/>
<comment type="caution">
    <text evidence="1">The sequence shown here is derived from an EMBL/GenBank/DDBJ whole genome shotgun (WGS) entry which is preliminary data.</text>
</comment>
<name>A0AAV1ZSV7_9ARAC</name>
<gene>
    <name evidence="1" type="ORF">LARSCL_LOCUS6937</name>
</gene>